<name>A0A6J1N2B1_BICAN</name>
<gene>
    <name evidence="6 7 8 9 10" type="primary">LOC112048622</name>
</gene>
<dbReference type="GO" id="GO:0061507">
    <property type="term" value="F:2',3'-cyclic GMP-AMP binding"/>
    <property type="evidence" value="ECO:0007669"/>
    <property type="project" value="UniProtKB-UniRule"/>
</dbReference>
<keyword evidence="1 4" id="KW-0540">Nuclease</keyword>
<dbReference type="RefSeq" id="XP_023942005.1">
    <property type="nucleotide sequence ID" value="XM_024086237.1"/>
</dbReference>
<dbReference type="AlphaFoldDB" id="A0A6J1N2B1"/>
<evidence type="ECO:0000313" key="7">
    <source>
        <dbReference type="RefSeq" id="XP_023942001.1"/>
    </source>
</evidence>
<reference evidence="6 7" key="1">
    <citation type="submission" date="2025-04" db="UniProtKB">
        <authorList>
            <consortium name="RefSeq"/>
        </authorList>
    </citation>
    <scope>IDENTIFICATION</scope>
</reference>
<evidence type="ECO:0000256" key="4">
    <source>
        <dbReference type="HAMAP-Rule" id="MF_04143"/>
    </source>
</evidence>
<evidence type="ECO:0000313" key="9">
    <source>
        <dbReference type="RefSeq" id="XP_023942004.1"/>
    </source>
</evidence>
<dbReference type="RefSeq" id="XP_023942000.1">
    <property type="nucleotide sequence ID" value="XM_024086232.1"/>
</dbReference>
<evidence type="ECO:0000313" key="10">
    <source>
        <dbReference type="RefSeq" id="XP_023942005.1"/>
    </source>
</evidence>
<organism evidence="5 10">
    <name type="scientific">Bicyclus anynana</name>
    <name type="common">Squinting bush brown butterfly</name>
    <dbReference type="NCBI Taxonomy" id="110368"/>
    <lineage>
        <taxon>Eukaryota</taxon>
        <taxon>Metazoa</taxon>
        <taxon>Ecdysozoa</taxon>
        <taxon>Arthropoda</taxon>
        <taxon>Hexapoda</taxon>
        <taxon>Insecta</taxon>
        <taxon>Pterygota</taxon>
        <taxon>Neoptera</taxon>
        <taxon>Endopterygota</taxon>
        <taxon>Lepidoptera</taxon>
        <taxon>Glossata</taxon>
        <taxon>Ditrysia</taxon>
        <taxon>Papilionoidea</taxon>
        <taxon>Nymphalidae</taxon>
        <taxon>Satyrinae</taxon>
        <taxon>Satyrini</taxon>
        <taxon>Mycalesina</taxon>
        <taxon>Bicyclus</taxon>
    </lineage>
</organism>
<keyword evidence="5" id="KW-1185">Reference proteome</keyword>
<dbReference type="RefSeq" id="XP_023942003.1">
    <property type="nucleotide sequence ID" value="XM_024086235.1"/>
</dbReference>
<dbReference type="InterPro" id="IPR006853">
    <property type="entry name" value="Poxin_vir"/>
</dbReference>
<accession>A0A6J1N2B1</accession>
<dbReference type="Proteomes" id="UP001652582">
    <property type="component" value="Chromosome 8"/>
</dbReference>
<evidence type="ECO:0000313" key="8">
    <source>
        <dbReference type="RefSeq" id="XP_023942003.1"/>
    </source>
</evidence>
<evidence type="ECO:0000256" key="2">
    <source>
        <dbReference type="ARBA" id="ARBA00022801"/>
    </source>
</evidence>
<sequence length="240" mass="26403">MSKRTVTNDVYKGLVEAFSIPAELHERDGKPFASVGSVLPIHCATPQQLAERAETTHHYCDVFTDEILAPLGELAYVRIDENVAEKVFLNRSKRILLISSDGKLAQWRCAPTFESANSFVAGAPIVNKDGALVSVVTARRGNNYAVSAFEGDGGYFATTKHWEVVELEDGKLYYADKSFSTREDLAAYLQALPPVEVNTEALPKPVLLNGKSPRIALVAENGRQLSHHYLCGVFSDVEYL</sequence>
<dbReference type="GO" id="GO:0004518">
    <property type="term" value="F:nuclease activity"/>
    <property type="evidence" value="ECO:0007669"/>
    <property type="project" value="UniProtKB-UniRule"/>
</dbReference>
<comment type="catalytic activity">
    <reaction evidence="3">
        <text>2',3'-cGAMP + H2O = Gp(2'-5')Ap(3') + H(+)</text>
        <dbReference type="Rhea" id="RHEA:59472"/>
        <dbReference type="ChEBI" id="CHEBI:15377"/>
        <dbReference type="ChEBI" id="CHEBI:15378"/>
        <dbReference type="ChEBI" id="CHEBI:143093"/>
        <dbReference type="ChEBI" id="CHEBI:143098"/>
    </reaction>
    <physiologicalReaction direction="left-to-right" evidence="3">
        <dbReference type="Rhea" id="RHEA:59473"/>
    </physiologicalReaction>
</comment>
<protein>
    <submittedName>
        <fullName evidence="6 7">Uncharacterized protein LOC112048622</fullName>
    </submittedName>
</protein>
<dbReference type="GeneID" id="112048622"/>
<dbReference type="RefSeq" id="XP_023942004.1">
    <property type="nucleotide sequence ID" value="XM_024086236.1"/>
</dbReference>
<dbReference type="KEGG" id="bany:112048622"/>
<dbReference type="HAMAP" id="MF_04143">
    <property type="entry name" value="Poxins"/>
    <property type="match status" value="1"/>
</dbReference>
<proteinExistence type="inferred from homology"/>
<evidence type="ECO:0000313" key="5">
    <source>
        <dbReference type="Proteomes" id="UP001652582"/>
    </source>
</evidence>
<dbReference type="GO" id="GO:0016787">
    <property type="term" value="F:hydrolase activity"/>
    <property type="evidence" value="ECO:0007669"/>
    <property type="project" value="UniProtKB-KW"/>
</dbReference>
<evidence type="ECO:0000256" key="1">
    <source>
        <dbReference type="ARBA" id="ARBA00022722"/>
    </source>
</evidence>
<evidence type="ECO:0000313" key="6">
    <source>
        <dbReference type="RefSeq" id="XP_023942000.1"/>
    </source>
</evidence>
<comment type="function">
    <text evidence="4">Nuclease that cleaves 2',3'-cGAMP.</text>
</comment>
<keyword evidence="2 4" id="KW-0378">Hydrolase</keyword>
<dbReference type="OrthoDB" id="6818165at2759"/>
<dbReference type="RefSeq" id="XP_023942001.1">
    <property type="nucleotide sequence ID" value="XM_024086233.1"/>
</dbReference>
<evidence type="ECO:0000256" key="3">
    <source>
        <dbReference type="ARBA" id="ARBA00023932"/>
    </source>
</evidence>